<evidence type="ECO:0000313" key="3">
    <source>
        <dbReference type="Proteomes" id="UP000092498"/>
    </source>
</evidence>
<keyword evidence="3" id="KW-1185">Reference proteome</keyword>
<keyword evidence="1" id="KW-1133">Transmembrane helix</keyword>
<organism evidence="2 3">
    <name type="scientific">Candidatus Viadribacter manganicus</name>
    <dbReference type="NCBI Taxonomy" id="1759059"/>
    <lineage>
        <taxon>Bacteria</taxon>
        <taxon>Pseudomonadati</taxon>
        <taxon>Pseudomonadota</taxon>
        <taxon>Alphaproteobacteria</taxon>
        <taxon>Hyphomonadales</taxon>
        <taxon>Hyphomonadaceae</taxon>
        <taxon>Candidatus Viadribacter</taxon>
    </lineage>
</organism>
<feature type="transmembrane region" description="Helical" evidence="1">
    <location>
        <begin position="38"/>
        <end position="63"/>
    </location>
</feature>
<protein>
    <submittedName>
        <fullName evidence="2">Uncharacterized protein</fullName>
    </submittedName>
</protein>
<dbReference type="KEGG" id="cbot:ATE48_05810"/>
<name>A0A1B1AFW1_9PROT</name>
<dbReference type="AlphaFoldDB" id="A0A1B1AFW1"/>
<dbReference type="Proteomes" id="UP000092498">
    <property type="component" value="Chromosome"/>
</dbReference>
<evidence type="ECO:0000256" key="1">
    <source>
        <dbReference type="SAM" id="Phobius"/>
    </source>
</evidence>
<accession>A0A1B1AFW1</accession>
<keyword evidence="1" id="KW-0472">Membrane</keyword>
<keyword evidence="1" id="KW-0812">Transmembrane</keyword>
<dbReference type="InParanoid" id="A0A1B1AFW1"/>
<dbReference type="EMBL" id="CP013244">
    <property type="protein sequence ID" value="ANP45466.1"/>
    <property type="molecule type" value="Genomic_DNA"/>
</dbReference>
<reference evidence="2 3" key="1">
    <citation type="submission" date="2015-11" db="EMBL/GenBank/DDBJ databases">
        <title>Whole-Genome Sequence of Candidatus Oderbacter manganicum from the National Park Lower Oder Valley, Germany.</title>
        <authorList>
            <person name="Braun B."/>
            <person name="Liere K."/>
            <person name="Szewzyk U."/>
        </authorList>
    </citation>
    <scope>NUCLEOTIDE SEQUENCE [LARGE SCALE GENOMIC DNA]</scope>
    <source>
        <strain evidence="2 3">OTSz_A_272</strain>
    </source>
</reference>
<evidence type="ECO:0000313" key="2">
    <source>
        <dbReference type="EMBL" id="ANP45466.1"/>
    </source>
</evidence>
<gene>
    <name evidence="2" type="ORF">ATE48_05810</name>
</gene>
<proteinExistence type="predicted"/>
<sequence>MFMVPQPQGAVSKVDLLAPAAKPPARALQKRWPVAASIWAALAVGVAMWAGIGWVVLSFIALFN</sequence>